<evidence type="ECO:0000256" key="14">
    <source>
        <dbReference type="ARBA" id="ARBA00038540"/>
    </source>
</evidence>
<evidence type="ECO:0000313" key="20">
    <source>
        <dbReference type="Proteomes" id="UP000663877"/>
    </source>
</evidence>
<keyword evidence="12" id="KW-0496">Mitochondrion</keyword>
<evidence type="ECO:0000256" key="12">
    <source>
        <dbReference type="ARBA" id="ARBA00023128"/>
    </source>
</evidence>
<dbReference type="GO" id="GO:0005741">
    <property type="term" value="C:mitochondrial outer membrane"/>
    <property type="evidence" value="ECO:0007669"/>
    <property type="project" value="UniProtKB-SubCell"/>
</dbReference>
<comment type="function">
    <text evidence="1">Conjugation of reduced glutathione to a wide number of exogenous and endogenous hydrophobic electrophiles.</text>
</comment>
<dbReference type="EC" id="2.5.1.18" evidence="5"/>
<dbReference type="EMBL" id="CAJNOI010003518">
    <property type="protein sequence ID" value="CAF1521095.1"/>
    <property type="molecule type" value="Genomic_DNA"/>
</dbReference>
<dbReference type="FunFam" id="1.20.120.550:FF:000002">
    <property type="entry name" value="Microsomal glutathione S-transferase 1"/>
    <property type="match status" value="1"/>
</dbReference>
<dbReference type="EMBL" id="CAJNOM010003879">
    <property type="protein sequence ID" value="CAF1650325.1"/>
    <property type="molecule type" value="Genomic_DNA"/>
</dbReference>
<evidence type="ECO:0000256" key="9">
    <source>
        <dbReference type="ARBA" id="ARBA00022824"/>
    </source>
</evidence>
<keyword evidence="19" id="KW-1185">Reference proteome</keyword>
<evidence type="ECO:0000256" key="6">
    <source>
        <dbReference type="ARBA" id="ARBA00022679"/>
    </source>
</evidence>
<keyword evidence="6" id="KW-0808">Transferase</keyword>
<evidence type="ECO:0000256" key="13">
    <source>
        <dbReference type="ARBA" id="ARBA00023136"/>
    </source>
</evidence>
<evidence type="ECO:0000313" key="19">
    <source>
        <dbReference type="Proteomes" id="UP000663832"/>
    </source>
</evidence>
<comment type="subcellular location">
    <subcellularLocation>
        <location evidence="3">Endoplasmic reticulum membrane</location>
        <topology evidence="3">Multi-pass membrane protein</topology>
    </subcellularLocation>
    <subcellularLocation>
        <location evidence="2">Mitochondrion outer membrane</location>
    </subcellularLocation>
</comment>
<keyword evidence="9" id="KW-0256">Endoplasmic reticulum</keyword>
<dbReference type="GO" id="GO:0004364">
    <property type="term" value="F:glutathione transferase activity"/>
    <property type="evidence" value="ECO:0007669"/>
    <property type="project" value="UniProtKB-EC"/>
</dbReference>
<evidence type="ECO:0000256" key="11">
    <source>
        <dbReference type="ARBA" id="ARBA00022990"/>
    </source>
</evidence>
<dbReference type="InterPro" id="IPR023352">
    <property type="entry name" value="MAPEG-like_dom_sf"/>
</dbReference>
<evidence type="ECO:0000256" key="1">
    <source>
        <dbReference type="ARBA" id="ARBA00003701"/>
    </source>
</evidence>
<evidence type="ECO:0000256" key="5">
    <source>
        <dbReference type="ARBA" id="ARBA00012452"/>
    </source>
</evidence>
<keyword evidence="8" id="KW-1000">Mitochondrion outer membrane</keyword>
<evidence type="ECO:0000256" key="7">
    <source>
        <dbReference type="ARBA" id="ARBA00022692"/>
    </source>
</evidence>
<evidence type="ECO:0000313" key="18">
    <source>
        <dbReference type="EMBL" id="CAF1650325.1"/>
    </source>
</evidence>
<dbReference type="PANTHER" id="PTHR10689">
    <property type="entry name" value="MICROSOMAL GLUTATHIONE S-TRANSFERASE 1"/>
    <property type="match status" value="1"/>
</dbReference>
<dbReference type="Gene3D" id="1.20.120.550">
    <property type="entry name" value="Membrane associated eicosanoid/glutathione metabolism-like domain"/>
    <property type="match status" value="1"/>
</dbReference>
<dbReference type="SUPFAM" id="SSF161084">
    <property type="entry name" value="MAPEG domain-like"/>
    <property type="match status" value="1"/>
</dbReference>
<dbReference type="InterPro" id="IPR001129">
    <property type="entry name" value="Membr-assoc_MAPEG"/>
</dbReference>
<sequence>MQYGGNGNSFGNSITNGSYSFSNPIFASLAGYSSMALLKMLGMSTYTIIQRFRTGNFPTPEDNIYKQLMNQLGLSTTNNNNLGNKNDTIERARENHLNDLENIIPFILVGLFYVGTRPKFDCALWHFRIFLLSRILYTIAYQVPLPQPTRTISWLIGYSSIISMSIPILRSIQF</sequence>
<keyword evidence="10" id="KW-1133">Transmembrane helix</keyword>
<dbReference type="AlphaFoldDB" id="A0A815USD1"/>
<proteinExistence type="inferred from homology"/>
<evidence type="ECO:0000256" key="3">
    <source>
        <dbReference type="ARBA" id="ARBA00004477"/>
    </source>
</evidence>
<keyword evidence="13" id="KW-0472">Membrane</keyword>
<name>A0A815USD1_9BILA</name>
<comment type="caution">
    <text evidence="17">The sequence shown here is derived from an EMBL/GenBank/DDBJ whole genome shotgun (WGS) entry which is preliminary data.</text>
</comment>
<evidence type="ECO:0000256" key="4">
    <source>
        <dbReference type="ARBA" id="ARBA00010459"/>
    </source>
</evidence>
<dbReference type="Proteomes" id="UP000663832">
    <property type="component" value="Unassembled WGS sequence"/>
</dbReference>
<evidence type="ECO:0000256" key="8">
    <source>
        <dbReference type="ARBA" id="ARBA00022787"/>
    </source>
</evidence>
<comment type="subunit">
    <text evidence="14">Homotrimer; The trimer binds only one molecule of glutathione.</text>
</comment>
<evidence type="ECO:0000313" key="17">
    <source>
        <dbReference type="EMBL" id="CAF1521095.1"/>
    </source>
</evidence>
<dbReference type="Proteomes" id="UP000663877">
    <property type="component" value="Unassembled WGS sequence"/>
</dbReference>
<dbReference type="GO" id="GO:0005789">
    <property type="term" value="C:endoplasmic reticulum membrane"/>
    <property type="evidence" value="ECO:0007669"/>
    <property type="project" value="UniProtKB-SubCell"/>
</dbReference>
<evidence type="ECO:0000256" key="10">
    <source>
        <dbReference type="ARBA" id="ARBA00022989"/>
    </source>
</evidence>
<dbReference type="PANTHER" id="PTHR10689:SF6">
    <property type="entry name" value="MICROSOMAL GLUTATHIONE S-TRANSFERASE 1"/>
    <property type="match status" value="1"/>
</dbReference>
<gene>
    <name evidence="17" type="ORF">BJG266_LOCUS44288</name>
    <name evidence="18" type="ORF">QVE165_LOCUS61248</name>
</gene>
<evidence type="ECO:0000256" key="2">
    <source>
        <dbReference type="ARBA" id="ARBA00004294"/>
    </source>
</evidence>
<comment type="catalytic activity">
    <reaction evidence="16">
        <text>RX + glutathione = an S-substituted glutathione + a halide anion + H(+)</text>
        <dbReference type="Rhea" id="RHEA:16437"/>
        <dbReference type="ChEBI" id="CHEBI:15378"/>
        <dbReference type="ChEBI" id="CHEBI:16042"/>
        <dbReference type="ChEBI" id="CHEBI:17792"/>
        <dbReference type="ChEBI" id="CHEBI:57925"/>
        <dbReference type="ChEBI" id="CHEBI:90779"/>
        <dbReference type="EC" id="2.5.1.18"/>
    </reaction>
    <physiologicalReaction direction="left-to-right" evidence="16">
        <dbReference type="Rhea" id="RHEA:16438"/>
    </physiologicalReaction>
</comment>
<evidence type="ECO:0000256" key="16">
    <source>
        <dbReference type="ARBA" id="ARBA00049385"/>
    </source>
</evidence>
<dbReference type="Pfam" id="PF01124">
    <property type="entry name" value="MAPEG"/>
    <property type="match status" value="1"/>
</dbReference>
<keyword evidence="11" id="KW-0007">Acetylation</keyword>
<comment type="similarity">
    <text evidence="4">Belongs to the MAPEG family.</text>
</comment>
<protein>
    <recommendedName>
        <fullName evidence="15">Microsomal glutathione S-transferase 1</fullName>
        <ecNumber evidence="5">2.5.1.18</ecNumber>
    </recommendedName>
</protein>
<dbReference type="InterPro" id="IPR040162">
    <property type="entry name" value="MGST1-like"/>
</dbReference>
<accession>A0A815USD1</accession>
<dbReference type="OrthoDB" id="193139at2759"/>
<organism evidence="17 20">
    <name type="scientific">Adineta steineri</name>
    <dbReference type="NCBI Taxonomy" id="433720"/>
    <lineage>
        <taxon>Eukaryota</taxon>
        <taxon>Metazoa</taxon>
        <taxon>Spiralia</taxon>
        <taxon>Gnathifera</taxon>
        <taxon>Rotifera</taxon>
        <taxon>Eurotatoria</taxon>
        <taxon>Bdelloidea</taxon>
        <taxon>Adinetida</taxon>
        <taxon>Adinetidae</taxon>
        <taxon>Adineta</taxon>
    </lineage>
</organism>
<reference evidence="17" key="1">
    <citation type="submission" date="2021-02" db="EMBL/GenBank/DDBJ databases">
        <authorList>
            <person name="Nowell W R."/>
        </authorList>
    </citation>
    <scope>NUCLEOTIDE SEQUENCE</scope>
</reference>
<evidence type="ECO:0000256" key="15">
    <source>
        <dbReference type="ARBA" id="ARBA00039397"/>
    </source>
</evidence>
<keyword evidence="7" id="KW-0812">Transmembrane</keyword>